<dbReference type="InterPro" id="IPR002168">
    <property type="entry name" value="Lipase_GDXG_HIS_AS"/>
</dbReference>
<dbReference type="InterPro" id="IPR033140">
    <property type="entry name" value="Lipase_GDXG_put_SER_AS"/>
</dbReference>
<reference evidence="5" key="1">
    <citation type="submission" date="2021-01" db="EMBL/GenBank/DDBJ databases">
        <title>Whole genome shotgun sequence of Cellulomonas chitinilytica NBRC 110799.</title>
        <authorList>
            <person name="Komaki H."/>
            <person name="Tamura T."/>
        </authorList>
    </citation>
    <scope>NUCLEOTIDE SEQUENCE</scope>
    <source>
        <strain evidence="5">NBRC 110799</strain>
    </source>
</reference>
<dbReference type="AlphaFoldDB" id="A0A919P8K1"/>
<dbReference type="PANTHER" id="PTHR48081:SF30">
    <property type="entry name" value="ACETYL-HYDROLASE LIPR-RELATED"/>
    <property type="match status" value="1"/>
</dbReference>
<accession>A0A919P8K1</accession>
<keyword evidence="6" id="KW-1185">Reference proteome</keyword>
<evidence type="ECO:0000259" key="4">
    <source>
        <dbReference type="Pfam" id="PF07859"/>
    </source>
</evidence>
<evidence type="ECO:0000313" key="5">
    <source>
        <dbReference type="EMBL" id="GIG23566.1"/>
    </source>
</evidence>
<dbReference type="Pfam" id="PF07859">
    <property type="entry name" value="Abhydrolase_3"/>
    <property type="match status" value="1"/>
</dbReference>
<evidence type="ECO:0000313" key="6">
    <source>
        <dbReference type="Proteomes" id="UP000632740"/>
    </source>
</evidence>
<keyword evidence="2" id="KW-0378">Hydrolase</keyword>
<dbReference type="PROSITE" id="PS01173">
    <property type="entry name" value="LIPASE_GDXG_HIS"/>
    <property type="match status" value="1"/>
</dbReference>
<organism evidence="5 6">
    <name type="scientific">Cellulomonas chitinilytica</name>
    <dbReference type="NCBI Taxonomy" id="398759"/>
    <lineage>
        <taxon>Bacteria</taxon>
        <taxon>Bacillati</taxon>
        <taxon>Actinomycetota</taxon>
        <taxon>Actinomycetes</taxon>
        <taxon>Micrococcales</taxon>
        <taxon>Cellulomonadaceae</taxon>
        <taxon>Cellulomonas</taxon>
    </lineage>
</organism>
<dbReference type="InterPro" id="IPR050300">
    <property type="entry name" value="GDXG_lipolytic_enzyme"/>
</dbReference>
<name>A0A919P8K1_9CELL</name>
<dbReference type="Gene3D" id="3.40.50.1820">
    <property type="entry name" value="alpha/beta hydrolase"/>
    <property type="match status" value="1"/>
</dbReference>
<dbReference type="PANTHER" id="PTHR48081">
    <property type="entry name" value="AB HYDROLASE SUPERFAMILY PROTEIN C4A8.06C"/>
    <property type="match status" value="1"/>
</dbReference>
<feature type="domain" description="Alpha/beta hydrolase fold-3" evidence="4">
    <location>
        <begin position="57"/>
        <end position="254"/>
    </location>
</feature>
<comment type="caution">
    <text evidence="5">The sequence shown here is derived from an EMBL/GenBank/DDBJ whole genome shotgun (WGS) entry which is preliminary data.</text>
</comment>
<evidence type="ECO:0000256" key="3">
    <source>
        <dbReference type="PROSITE-ProRule" id="PRU10038"/>
    </source>
</evidence>
<dbReference type="InterPro" id="IPR013094">
    <property type="entry name" value="AB_hydrolase_3"/>
</dbReference>
<feature type="active site" evidence="3">
    <location>
        <position position="129"/>
    </location>
</feature>
<dbReference type="Proteomes" id="UP000632740">
    <property type="component" value="Unassembled WGS sequence"/>
</dbReference>
<protein>
    <recommendedName>
        <fullName evidence="4">Alpha/beta hydrolase fold-3 domain-containing protein</fullName>
    </recommendedName>
</protein>
<dbReference type="RefSeq" id="WP_203758572.1">
    <property type="nucleotide sequence ID" value="NZ_BONK01000021.1"/>
</dbReference>
<dbReference type="SUPFAM" id="SSF53474">
    <property type="entry name" value="alpha/beta-Hydrolases"/>
    <property type="match status" value="1"/>
</dbReference>
<dbReference type="EMBL" id="BONK01000021">
    <property type="protein sequence ID" value="GIG23566.1"/>
    <property type="molecule type" value="Genomic_DNA"/>
</dbReference>
<comment type="similarity">
    <text evidence="1">Belongs to the 'GDXG' lipolytic enzyme family.</text>
</comment>
<dbReference type="PROSITE" id="PS01174">
    <property type="entry name" value="LIPASE_GDXG_SER"/>
    <property type="match status" value="1"/>
</dbReference>
<proteinExistence type="inferred from homology"/>
<gene>
    <name evidence="5" type="ORF">Cch01nite_42900</name>
</gene>
<dbReference type="InterPro" id="IPR029058">
    <property type="entry name" value="AB_hydrolase_fold"/>
</dbReference>
<dbReference type="GO" id="GO:0004806">
    <property type="term" value="F:triacylglycerol lipase activity"/>
    <property type="evidence" value="ECO:0007669"/>
    <property type="project" value="TreeGrafter"/>
</dbReference>
<evidence type="ECO:0000256" key="2">
    <source>
        <dbReference type="ARBA" id="ARBA00022801"/>
    </source>
</evidence>
<evidence type="ECO:0000256" key="1">
    <source>
        <dbReference type="ARBA" id="ARBA00010515"/>
    </source>
</evidence>
<sequence>MTTTQDPNRAHWVAVARDEPVDWGALATEPDGVDDAPVDDPAGLWLHPGDELPGAAVLAVHGGGFVSGSVRTHRRMFGHLARASGVATFVVEYGLVPGHVFPSQLGTVTAAYRWLLDGGARRVAVAGDSCGATLALALAVQARDDGLPPPASLLLMSAWTDLLATGASYDGARDPFFTRPLVRGLGAGYLAGTDPHDPLAAPLHADPGGLPPTYLQVGADEALLDDSRALARRMHDAGVDVRLEEFAGQVHSFQMAAGRTRVADDAIGRAGRWLRSTLVP</sequence>